<dbReference type="EMBL" id="JAWDGP010005524">
    <property type="protein sequence ID" value="KAK3756336.1"/>
    <property type="molecule type" value="Genomic_DNA"/>
</dbReference>
<proteinExistence type="predicted"/>
<keyword evidence="3" id="KW-1185">Reference proteome</keyword>
<accession>A0AAE0YT78</accession>
<dbReference type="AlphaFoldDB" id="A0AAE0YT78"/>
<feature type="compositionally biased region" description="Acidic residues" evidence="1">
    <location>
        <begin position="8"/>
        <end position="21"/>
    </location>
</feature>
<gene>
    <name evidence="2" type="ORF">RRG08_038828</name>
</gene>
<evidence type="ECO:0000256" key="1">
    <source>
        <dbReference type="SAM" id="MobiDB-lite"/>
    </source>
</evidence>
<evidence type="ECO:0000313" key="3">
    <source>
        <dbReference type="Proteomes" id="UP001283361"/>
    </source>
</evidence>
<sequence length="79" mass="8462">MKSLDGDTGLDLDLETEEPQAEIDVPGWSNTNCLSFGEGRDAGTVVGSWVTHPLVVQVEGNFRAGVSVVEGEERKGEMI</sequence>
<evidence type="ECO:0000313" key="2">
    <source>
        <dbReference type="EMBL" id="KAK3756336.1"/>
    </source>
</evidence>
<feature type="region of interest" description="Disordered" evidence="1">
    <location>
        <begin position="1"/>
        <end position="26"/>
    </location>
</feature>
<reference evidence="2" key="1">
    <citation type="journal article" date="2023" name="G3 (Bethesda)">
        <title>A reference genome for the long-term kleptoplast-retaining sea slug Elysia crispata morphotype clarki.</title>
        <authorList>
            <person name="Eastman K.E."/>
            <person name="Pendleton A.L."/>
            <person name="Shaikh M.A."/>
            <person name="Suttiyut T."/>
            <person name="Ogas R."/>
            <person name="Tomko P."/>
            <person name="Gavelis G."/>
            <person name="Widhalm J.R."/>
            <person name="Wisecaver J.H."/>
        </authorList>
    </citation>
    <scope>NUCLEOTIDE SEQUENCE</scope>
    <source>
        <strain evidence="2">ECLA1</strain>
    </source>
</reference>
<protein>
    <submittedName>
        <fullName evidence="2">Uncharacterized protein</fullName>
    </submittedName>
</protein>
<comment type="caution">
    <text evidence="2">The sequence shown here is derived from an EMBL/GenBank/DDBJ whole genome shotgun (WGS) entry which is preliminary data.</text>
</comment>
<name>A0AAE0YT78_9GAST</name>
<organism evidence="2 3">
    <name type="scientific">Elysia crispata</name>
    <name type="common">lettuce slug</name>
    <dbReference type="NCBI Taxonomy" id="231223"/>
    <lineage>
        <taxon>Eukaryota</taxon>
        <taxon>Metazoa</taxon>
        <taxon>Spiralia</taxon>
        <taxon>Lophotrochozoa</taxon>
        <taxon>Mollusca</taxon>
        <taxon>Gastropoda</taxon>
        <taxon>Heterobranchia</taxon>
        <taxon>Euthyneura</taxon>
        <taxon>Panpulmonata</taxon>
        <taxon>Sacoglossa</taxon>
        <taxon>Placobranchoidea</taxon>
        <taxon>Plakobranchidae</taxon>
        <taxon>Elysia</taxon>
    </lineage>
</organism>
<dbReference type="Proteomes" id="UP001283361">
    <property type="component" value="Unassembled WGS sequence"/>
</dbReference>